<evidence type="ECO:0000313" key="2">
    <source>
        <dbReference type="Proteomes" id="UP000266861"/>
    </source>
</evidence>
<dbReference type="Proteomes" id="UP000266861">
    <property type="component" value="Unassembled WGS sequence"/>
</dbReference>
<name>A0A397IY53_9GLOM</name>
<accession>A0A397IY53</accession>
<dbReference type="AlphaFoldDB" id="A0A397IY53"/>
<protein>
    <submittedName>
        <fullName evidence="1">Uncharacterized protein</fullName>
    </submittedName>
</protein>
<dbReference type="OrthoDB" id="10597229at2759"/>
<gene>
    <name evidence="1" type="ORF">Glove_168g136</name>
</gene>
<sequence length="163" mass="17326">MILIYSIFAQPNIPSNFPSQTITTSTIPCDSCKIDTSVSQGSIVTSTDSNSPESIFTTITSSTLNTEFLGYTTTFVTTQNIIETSEVYIPPSTVVVIKKVSAVILSVSTSTSTPSNTPKFLKPLLIGPETAIETETDDNNFNGLLASLLPIISSFTSSLATNV</sequence>
<evidence type="ECO:0000313" key="1">
    <source>
        <dbReference type="EMBL" id="RHZ78034.1"/>
    </source>
</evidence>
<proteinExistence type="predicted"/>
<organism evidence="1 2">
    <name type="scientific">Diversispora epigaea</name>
    <dbReference type="NCBI Taxonomy" id="1348612"/>
    <lineage>
        <taxon>Eukaryota</taxon>
        <taxon>Fungi</taxon>
        <taxon>Fungi incertae sedis</taxon>
        <taxon>Mucoromycota</taxon>
        <taxon>Glomeromycotina</taxon>
        <taxon>Glomeromycetes</taxon>
        <taxon>Diversisporales</taxon>
        <taxon>Diversisporaceae</taxon>
        <taxon>Diversispora</taxon>
    </lineage>
</organism>
<reference evidence="1 2" key="1">
    <citation type="submission" date="2018-08" db="EMBL/GenBank/DDBJ databases">
        <title>Genome and evolution of the arbuscular mycorrhizal fungus Diversispora epigaea (formerly Glomus versiforme) and its bacterial endosymbionts.</title>
        <authorList>
            <person name="Sun X."/>
            <person name="Fei Z."/>
            <person name="Harrison M."/>
        </authorList>
    </citation>
    <scope>NUCLEOTIDE SEQUENCE [LARGE SCALE GENOMIC DNA]</scope>
    <source>
        <strain evidence="1 2">IT104</strain>
    </source>
</reference>
<dbReference type="EMBL" id="PQFF01000158">
    <property type="protein sequence ID" value="RHZ78034.1"/>
    <property type="molecule type" value="Genomic_DNA"/>
</dbReference>
<keyword evidence="2" id="KW-1185">Reference proteome</keyword>
<comment type="caution">
    <text evidence="1">The sequence shown here is derived from an EMBL/GenBank/DDBJ whole genome shotgun (WGS) entry which is preliminary data.</text>
</comment>